<dbReference type="Pfam" id="PF00005">
    <property type="entry name" value="ABC_tran"/>
    <property type="match status" value="2"/>
</dbReference>
<dbReference type="InterPro" id="IPR017871">
    <property type="entry name" value="ABC_transporter-like_CS"/>
</dbReference>
<dbReference type="SMART" id="SM00382">
    <property type="entry name" value="AAA"/>
    <property type="match status" value="2"/>
</dbReference>
<evidence type="ECO:0000256" key="7">
    <source>
        <dbReference type="ARBA" id="ARBA00022840"/>
    </source>
</evidence>
<evidence type="ECO:0000313" key="12">
    <source>
        <dbReference type="Proteomes" id="UP000029995"/>
    </source>
</evidence>
<sequence>MTAPPLLSVHDIAKSFGPVRALSGVRFELQAGEVHALMGENGAGKSTLMNVLGGVHQPDRGTVSLDGRPVRIPSPAAAQALGIGLVHQEIALCPDATVAENIFMAETNSRRGLRRGLWMDTRDLKRRAEAVLASLHPVPVDVRAGELPIASQQIVEIAKALTLNCRVLILDEPTAALTEAEAEALFAIIRGLQARGIGIIYISHRMAEIFAIADRITVFRDGAYVETLPTAATTPEQVAAKMVGRPLLDLYPPRRGPAVAAPLLKVEGLSDGGLVRDVGFEVRPGEIVGLGGLIGSGRTETVQAICGLGPRATGRVVCDGAEVPADDYPAAVRQGLAYLSEDRKGNGVFLDLPIAQTISSLDLRRVSGRLMVSRRREAALAESMRQRLGIRCASVQQPVATLSGGNQQKVALARLLAVDPRVLFVDEPTRGVDIGAKAQIYAILRELADQGAGIVAISSELPELIGISDRILVLHEGRLAGELKAHEMTEEAIMHLASGLGFQDHQQGAPRRAAMGDIR</sequence>
<evidence type="ECO:0000256" key="8">
    <source>
        <dbReference type="ARBA" id="ARBA00022967"/>
    </source>
</evidence>
<keyword evidence="4" id="KW-0762">Sugar transport</keyword>
<evidence type="ECO:0000313" key="11">
    <source>
        <dbReference type="EMBL" id="KGM32169.1"/>
    </source>
</evidence>
<keyword evidence="3" id="KW-1003">Cell membrane</keyword>
<dbReference type="PANTHER" id="PTHR43790">
    <property type="entry name" value="CARBOHYDRATE TRANSPORT ATP-BINDING PROTEIN MG119-RELATED"/>
    <property type="match status" value="1"/>
</dbReference>
<evidence type="ECO:0000256" key="2">
    <source>
        <dbReference type="ARBA" id="ARBA00022448"/>
    </source>
</evidence>
<evidence type="ECO:0000256" key="5">
    <source>
        <dbReference type="ARBA" id="ARBA00022737"/>
    </source>
</evidence>
<keyword evidence="8" id="KW-1278">Translocase</keyword>
<reference evidence="11 12" key="1">
    <citation type="submission" date="2014-01" db="EMBL/GenBank/DDBJ databases">
        <title>Genome sequence determination for a cystic fibrosis isolate, Inquilinus limosus.</title>
        <authorList>
            <person name="Pino M."/>
            <person name="Di Conza J."/>
            <person name="Gutkind G."/>
        </authorList>
    </citation>
    <scope>NUCLEOTIDE SEQUENCE [LARGE SCALE GENOMIC DNA]</scope>
    <source>
        <strain evidence="11 12">MP06</strain>
    </source>
</reference>
<dbReference type="Gene3D" id="3.40.50.300">
    <property type="entry name" value="P-loop containing nucleotide triphosphate hydrolases"/>
    <property type="match status" value="2"/>
</dbReference>
<proteinExistence type="predicted"/>
<keyword evidence="6" id="KW-0547">Nucleotide-binding</keyword>
<dbReference type="InterPro" id="IPR003439">
    <property type="entry name" value="ABC_transporter-like_ATP-bd"/>
</dbReference>
<keyword evidence="9" id="KW-0472">Membrane</keyword>
<dbReference type="InterPro" id="IPR050107">
    <property type="entry name" value="ABC_carbohydrate_import_ATPase"/>
</dbReference>
<dbReference type="GO" id="GO:0005886">
    <property type="term" value="C:plasma membrane"/>
    <property type="evidence" value="ECO:0007669"/>
    <property type="project" value="UniProtKB-SubCell"/>
</dbReference>
<dbReference type="PROSITE" id="PS50893">
    <property type="entry name" value="ABC_TRANSPORTER_2"/>
    <property type="match status" value="2"/>
</dbReference>
<dbReference type="CDD" id="cd03215">
    <property type="entry name" value="ABC_Carb_Monos_II"/>
    <property type="match status" value="1"/>
</dbReference>
<name>A0A0A0D286_9PROT</name>
<dbReference type="CDD" id="cd03216">
    <property type="entry name" value="ABC_Carb_Monos_I"/>
    <property type="match status" value="1"/>
</dbReference>
<evidence type="ECO:0000256" key="9">
    <source>
        <dbReference type="ARBA" id="ARBA00023136"/>
    </source>
</evidence>
<evidence type="ECO:0000256" key="1">
    <source>
        <dbReference type="ARBA" id="ARBA00004202"/>
    </source>
</evidence>
<dbReference type="PANTHER" id="PTHR43790:SF9">
    <property type="entry name" value="GALACTOFURANOSE TRANSPORTER ATP-BINDING PROTEIN YTFR"/>
    <property type="match status" value="1"/>
</dbReference>
<evidence type="ECO:0000256" key="4">
    <source>
        <dbReference type="ARBA" id="ARBA00022597"/>
    </source>
</evidence>
<dbReference type="OrthoDB" id="7283113at2"/>
<protein>
    <submittedName>
        <fullName evidence="11">D-ribose transporter ATP-binding protein</fullName>
    </submittedName>
</protein>
<evidence type="ECO:0000256" key="3">
    <source>
        <dbReference type="ARBA" id="ARBA00022475"/>
    </source>
</evidence>
<comment type="subcellular location">
    <subcellularLocation>
        <location evidence="1">Cell membrane</location>
        <topology evidence="1">Peripheral membrane protein</topology>
    </subcellularLocation>
</comment>
<keyword evidence="5" id="KW-0677">Repeat</keyword>
<dbReference type="InterPro" id="IPR003593">
    <property type="entry name" value="AAA+_ATPase"/>
</dbReference>
<organism evidence="11 12">
    <name type="scientific">Inquilinus limosus MP06</name>
    <dbReference type="NCBI Taxonomy" id="1398085"/>
    <lineage>
        <taxon>Bacteria</taxon>
        <taxon>Pseudomonadati</taxon>
        <taxon>Pseudomonadota</taxon>
        <taxon>Alphaproteobacteria</taxon>
        <taxon>Rhodospirillales</taxon>
        <taxon>Rhodospirillaceae</taxon>
        <taxon>Inquilinus</taxon>
    </lineage>
</organism>
<dbReference type="SUPFAM" id="SSF52540">
    <property type="entry name" value="P-loop containing nucleoside triphosphate hydrolases"/>
    <property type="match status" value="2"/>
</dbReference>
<keyword evidence="7 11" id="KW-0067">ATP-binding</keyword>
<dbReference type="RefSeq" id="WP_034844181.1">
    <property type="nucleotide sequence ID" value="NZ_JANX01000364.1"/>
</dbReference>
<feature type="domain" description="ABC transporter" evidence="10">
    <location>
        <begin position="258"/>
        <end position="501"/>
    </location>
</feature>
<comment type="caution">
    <text evidence="11">The sequence shown here is derived from an EMBL/GenBank/DDBJ whole genome shotgun (WGS) entry which is preliminary data.</text>
</comment>
<dbReference type="FunFam" id="3.40.50.300:FF:000127">
    <property type="entry name" value="Ribose import ATP-binding protein RbsA"/>
    <property type="match status" value="1"/>
</dbReference>
<dbReference type="AlphaFoldDB" id="A0A0A0D286"/>
<evidence type="ECO:0000259" key="10">
    <source>
        <dbReference type="PROSITE" id="PS50893"/>
    </source>
</evidence>
<dbReference type="PROSITE" id="PS00211">
    <property type="entry name" value="ABC_TRANSPORTER_1"/>
    <property type="match status" value="1"/>
</dbReference>
<dbReference type="EMBL" id="JANX01000364">
    <property type="protein sequence ID" value="KGM32169.1"/>
    <property type="molecule type" value="Genomic_DNA"/>
</dbReference>
<dbReference type="Proteomes" id="UP000029995">
    <property type="component" value="Unassembled WGS sequence"/>
</dbReference>
<accession>A0A0A0D286</accession>
<evidence type="ECO:0000256" key="6">
    <source>
        <dbReference type="ARBA" id="ARBA00022741"/>
    </source>
</evidence>
<dbReference type="GO" id="GO:0005524">
    <property type="term" value="F:ATP binding"/>
    <property type="evidence" value="ECO:0007669"/>
    <property type="project" value="UniProtKB-KW"/>
</dbReference>
<feature type="domain" description="ABC transporter" evidence="10">
    <location>
        <begin position="7"/>
        <end position="246"/>
    </location>
</feature>
<gene>
    <name evidence="11" type="ORF">P409_22965</name>
</gene>
<dbReference type="GO" id="GO:0016887">
    <property type="term" value="F:ATP hydrolysis activity"/>
    <property type="evidence" value="ECO:0007669"/>
    <property type="project" value="InterPro"/>
</dbReference>
<dbReference type="InterPro" id="IPR027417">
    <property type="entry name" value="P-loop_NTPase"/>
</dbReference>
<keyword evidence="2" id="KW-0813">Transport</keyword>